<name>I4A255_ORNRL</name>
<dbReference type="EMBL" id="CP003283">
    <property type="protein sequence ID" value="AFL98039.1"/>
    <property type="molecule type" value="Genomic_DNA"/>
</dbReference>
<dbReference type="InterPro" id="IPR025396">
    <property type="entry name" value="DUF4302"/>
</dbReference>
<organism evidence="2 3">
    <name type="scientific">Ornithobacterium rhinotracheale (strain ATCC 51463 / DSM 15997 / CCUG 23171 / CIP 104009 / LMG 9086)</name>
    <dbReference type="NCBI Taxonomy" id="867902"/>
    <lineage>
        <taxon>Bacteria</taxon>
        <taxon>Pseudomonadati</taxon>
        <taxon>Bacteroidota</taxon>
        <taxon>Flavobacteriia</taxon>
        <taxon>Flavobacteriales</taxon>
        <taxon>Weeksellaceae</taxon>
        <taxon>Ornithobacterium</taxon>
    </lineage>
</organism>
<dbReference type="Pfam" id="PF14135">
    <property type="entry name" value="DUF4302"/>
    <property type="match status" value="1"/>
</dbReference>
<reference evidence="2 3" key="1">
    <citation type="submission" date="2012-06" db="EMBL/GenBank/DDBJ databases">
        <title>The complete genome of Ornithobacterium rhinotracheale DSM 15997.</title>
        <authorList>
            <consortium name="US DOE Joint Genome Institute (JGI-PGF)"/>
            <person name="Lucas S."/>
            <person name="Copeland A."/>
            <person name="Lapidus A."/>
            <person name="Goodwin L."/>
            <person name="Pitluck S."/>
            <person name="Peters L."/>
            <person name="Mikhailova N."/>
            <person name="Teshima H."/>
            <person name="Kyrpides N."/>
            <person name="Mavromatis K."/>
            <person name="Pagani I."/>
            <person name="Ivanova N."/>
            <person name="Ovchinnikova G."/>
            <person name="Zeytun A."/>
            <person name="Detter J.C."/>
            <person name="Han C."/>
            <person name="Land M."/>
            <person name="Hauser L."/>
            <person name="Markowitz V."/>
            <person name="Cheng J.-F."/>
            <person name="Hugenholtz P."/>
            <person name="Woyke T."/>
            <person name="Wu D."/>
            <person name="Lang E."/>
            <person name="Kopitz M."/>
            <person name="Brambilla E."/>
            <person name="Klenk H.-P."/>
            <person name="Eisen J.A."/>
        </authorList>
    </citation>
    <scope>NUCLEOTIDE SEQUENCE [LARGE SCALE GENOMIC DNA]</scope>
    <source>
        <strain evidence="3">ATCC 51463 / DSM 15997 / CCUG 23171 / LMG 9086</strain>
    </source>
</reference>
<accession>I4A255</accession>
<dbReference type="Proteomes" id="UP000006051">
    <property type="component" value="Chromosome"/>
</dbReference>
<keyword evidence="1" id="KW-0732">Signal</keyword>
<feature type="signal peptide" evidence="1">
    <location>
        <begin position="1"/>
        <end position="19"/>
    </location>
</feature>
<dbReference type="GeneID" id="97258494"/>
<dbReference type="RefSeq" id="WP_014791561.1">
    <property type="nucleotide sequence ID" value="NC_018016.1"/>
</dbReference>
<dbReference type="eggNOG" id="ENOG5032VNU">
    <property type="taxonomic scope" value="Bacteria"/>
</dbReference>
<feature type="chain" id="PRO_5003684753" description="DUF4302 domain-containing protein" evidence="1">
    <location>
        <begin position="20"/>
        <end position="413"/>
    </location>
</feature>
<evidence type="ECO:0000256" key="1">
    <source>
        <dbReference type="SAM" id="SignalP"/>
    </source>
</evidence>
<evidence type="ECO:0008006" key="4">
    <source>
        <dbReference type="Google" id="ProtNLM"/>
    </source>
</evidence>
<dbReference type="KEGG" id="orh:Ornrh_1894"/>
<sequence>MKKLSYLLFSIPLLWGLNACTEDFEPTFSENATQRYINVQNEITEFLSTPDADFILQYFPDDNQSYGGYNYFLKFSGKDKVSAESETNEQAVSSTFRILQNGGAVLTFDLYNEELHEFATPSPSEYRAKRGDFEFLILKKSNDTLYLKGKKTGNYMKLYKAGNIQEIKSNIRKVATTIDRVDLPAQGTIGTEPLVLSTGGTRNIIFSTLNGGSIESTEASYIFTENGIKFYKPVEIKGKVYGGLIFDESTQTLKSEDGVIVINLKFVPINFKSKAWFLDMSKSENTSEGYKKARAGDSLLHGMILSKFKLQDFYVLGNFRDNVGFNTFVEGYNGAFAIYGLSFKGEDSNPNLIHIEKTKPVEFDAYFKYVNGVLDKITKNSPYIVEEVQSDPKRVKLISKNDQELWFILDLLK</sequence>
<dbReference type="STRING" id="867902.Ornrh_1894"/>
<gene>
    <name evidence="2" type="ordered locus">Ornrh_1894</name>
</gene>
<dbReference type="GeneID" id="71569943"/>
<evidence type="ECO:0000313" key="3">
    <source>
        <dbReference type="Proteomes" id="UP000006051"/>
    </source>
</evidence>
<proteinExistence type="predicted"/>
<keyword evidence="3" id="KW-1185">Reference proteome</keyword>
<protein>
    <recommendedName>
        <fullName evidence="4">DUF4302 domain-containing protein</fullName>
    </recommendedName>
</protein>
<dbReference type="HOGENOM" id="CLU_050523_2_0_10"/>
<dbReference type="AlphaFoldDB" id="I4A255"/>
<evidence type="ECO:0000313" key="2">
    <source>
        <dbReference type="EMBL" id="AFL98039.1"/>
    </source>
</evidence>